<keyword evidence="4" id="KW-0472">Membrane</keyword>
<organism evidence="7 8">
    <name type="scientific">Pseudoduganella danionis</name>
    <dbReference type="NCBI Taxonomy" id="1890295"/>
    <lineage>
        <taxon>Bacteria</taxon>
        <taxon>Pseudomonadati</taxon>
        <taxon>Pseudomonadota</taxon>
        <taxon>Betaproteobacteria</taxon>
        <taxon>Burkholderiales</taxon>
        <taxon>Oxalobacteraceae</taxon>
        <taxon>Telluria group</taxon>
        <taxon>Pseudoduganella</taxon>
    </lineage>
</organism>
<dbReference type="Gene3D" id="1.20.1600.10">
    <property type="entry name" value="Outer membrane efflux proteins (OEP)"/>
    <property type="match status" value="1"/>
</dbReference>
<keyword evidence="3" id="KW-0812">Transmembrane</keyword>
<dbReference type="PANTHER" id="PTHR30026:SF20">
    <property type="entry name" value="OUTER MEMBRANE PROTEIN TOLC"/>
    <property type="match status" value="1"/>
</dbReference>
<dbReference type="SUPFAM" id="SSF56954">
    <property type="entry name" value="Outer membrane efflux proteins (OEP)"/>
    <property type="match status" value="1"/>
</dbReference>
<evidence type="ECO:0000256" key="4">
    <source>
        <dbReference type="ARBA" id="ARBA00023136"/>
    </source>
</evidence>
<dbReference type="InterPro" id="IPR051906">
    <property type="entry name" value="TolC-like"/>
</dbReference>
<feature type="coiled-coil region" evidence="6">
    <location>
        <begin position="165"/>
        <end position="227"/>
    </location>
</feature>
<dbReference type="EMBL" id="WNKW01000005">
    <property type="protein sequence ID" value="MTW34706.1"/>
    <property type="molecule type" value="Genomic_DNA"/>
</dbReference>
<keyword evidence="6" id="KW-0175">Coiled coil</keyword>
<comment type="caution">
    <text evidence="7">The sequence shown here is derived from an EMBL/GenBank/DDBJ whole genome shotgun (WGS) entry which is preliminary data.</text>
</comment>
<keyword evidence="8" id="KW-1185">Reference proteome</keyword>
<keyword evidence="2" id="KW-1134">Transmembrane beta strand</keyword>
<evidence type="ECO:0000256" key="3">
    <source>
        <dbReference type="ARBA" id="ARBA00022692"/>
    </source>
</evidence>
<feature type="coiled-coil region" evidence="6">
    <location>
        <begin position="258"/>
        <end position="285"/>
    </location>
</feature>
<reference evidence="7 8" key="1">
    <citation type="submission" date="2019-11" db="EMBL/GenBank/DDBJ databases">
        <title>Type strains purchased from KCTC, JCM and DSMZ.</title>
        <authorList>
            <person name="Lu H."/>
        </authorList>
    </citation>
    <scope>NUCLEOTIDE SEQUENCE [LARGE SCALE GENOMIC DNA]</scope>
    <source>
        <strain evidence="7 8">DSM 103461</strain>
    </source>
</reference>
<evidence type="ECO:0000256" key="5">
    <source>
        <dbReference type="ARBA" id="ARBA00023237"/>
    </source>
</evidence>
<accession>A0ABW9SRC5</accession>
<sequence>MKSMMKTPFARYRLKPGAGLWLGLGVGVGLSLQLALVGAAQASALSLLPPDAVVRQTLAELPQLRASVLESDLARADQRKLAAGQYEWTLRAGHSQRNIVGGERYQEQELGLERTVRWFGKAGKDEVIGAQTVALAATQRADTWHEAGRALLADWFDALREQVAVARWQEQLQVAQQLVAMVEKRVKAGDAARLDLLQAQAEQGRVNAQLQQARLRLEQVLGQLQLNYRGLPQPQAGELPVPEYDTASIETLQARILDDNHEVELAEASAALAQLRAQRQDSERMPDPTLALRAVRERDGQERLLGLSISIPLGGAARSAERDAAVARAGMARERLALVQRKVAADARRAATEGVRSAAVWQTLDKVAQQAQEQATLMLRAYQAGELPLAEALTGRRLALEALLAAQSAQVDALQAEARVRLDAHEIWSIDEPKHR</sequence>
<proteinExistence type="predicted"/>
<protein>
    <submittedName>
        <fullName evidence="7">TolC family protein</fullName>
    </submittedName>
</protein>
<dbReference type="PANTHER" id="PTHR30026">
    <property type="entry name" value="OUTER MEMBRANE PROTEIN TOLC"/>
    <property type="match status" value="1"/>
</dbReference>
<keyword evidence="5" id="KW-0998">Cell outer membrane</keyword>
<evidence type="ECO:0000256" key="1">
    <source>
        <dbReference type="ARBA" id="ARBA00004442"/>
    </source>
</evidence>
<comment type="subcellular location">
    <subcellularLocation>
        <location evidence="1">Cell outer membrane</location>
    </subcellularLocation>
</comment>
<evidence type="ECO:0000256" key="6">
    <source>
        <dbReference type="SAM" id="Coils"/>
    </source>
</evidence>
<name>A0ABW9SRC5_9BURK</name>
<dbReference type="Proteomes" id="UP000735592">
    <property type="component" value="Unassembled WGS sequence"/>
</dbReference>
<gene>
    <name evidence="7" type="ORF">GM655_18025</name>
</gene>
<evidence type="ECO:0000256" key="2">
    <source>
        <dbReference type="ARBA" id="ARBA00022452"/>
    </source>
</evidence>
<evidence type="ECO:0000313" key="8">
    <source>
        <dbReference type="Proteomes" id="UP000735592"/>
    </source>
</evidence>
<evidence type="ECO:0000313" key="7">
    <source>
        <dbReference type="EMBL" id="MTW34706.1"/>
    </source>
</evidence>
<dbReference type="RefSeq" id="WP_155436065.1">
    <property type="nucleotide sequence ID" value="NZ_JBHLXK010000006.1"/>
</dbReference>